<dbReference type="EMBL" id="KK117580">
    <property type="protein sequence ID" value="KFM70862.1"/>
    <property type="molecule type" value="Genomic_DNA"/>
</dbReference>
<dbReference type="Proteomes" id="UP000054359">
    <property type="component" value="Unassembled WGS sequence"/>
</dbReference>
<evidence type="ECO:0000256" key="3">
    <source>
        <dbReference type="ARBA" id="ARBA00022692"/>
    </source>
</evidence>
<dbReference type="GO" id="GO:0005789">
    <property type="term" value="C:endoplasmic reticulum membrane"/>
    <property type="evidence" value="ECO:0007669"/>
    <property type="project" value="TreeGrafter"/>
</dbReference>
<comment type="similarity">
    <text evidence="2">Belongs to the ERG4/ERG24 family.</text>
</comment>
<comment type="subcellular location">
    <subcellularLocation>
        <location evidence="1">Membrane</location>
        <topology evidence="1">Multi-pass membrane protein</topology>
    </subcellularLocation>
</comment>
<evidence type="ECO:0000256" key="5">
    <source>
        <dbReference type="ARBA" id="ARBA00023136"/>
    </source>
</evidence>
<dbReference type="OrthoDB" id="5326588at2759"/>
<keyword evidence="5 6" id="KW-0472">Membrane</keyword>
<evidence type="ECO:0000313" key="8">
    <source>
        <dbReference type="Proteomes" id="UP000054359"/>
    </source>
</evidence>
<dbReference type="GO" id="GO:0005637">
    <property type="term" value="C:nuclear inner membrane"/>
    <property type="evidence" value="ECO:0007669"/>
    <property type="project" value="TreeGrafter"/>
</dbReference>
<sequence length="161" mass="18460">MTNVFLIPIGLALQNIYLFIFEAKANTIPHWCSAAILCIFLTGYYIYLTSSNLKHNFRRNPFSSSLADIASIPTSQKKRLIASGLWGVIRHPNYLGLLIMAIAWTLPCGFIHFIPYGPLIMLFIALIFRCYRVEADCKEKYGPAWSNYTDKVRSRLIPYIF</sequence>
<keyword evidence="7" id="KW-0675">Receptor</keyword>
<dbReference type="InterPro" id="IPR001171">
    <property type="entry name" value="ERG24_DHCR-like"/>
</dbReference>
<name>A0A087U0H3_STEMI</name>
<proteinExistence type="inferred from homology"/>
<protein>
    <submittedName>
        <fullName evidence="7">Lamin-B receptor</fullName>
    </submittedName>
</protein>
<dbReference type="PANTHER" id="PTHR21257:SF52">
    <property type="entry name" value="DELTA(14)-STEROL REDUCTASE TM7SF2"/>
    <property type="match status" value="1"/>
</dbReference>
<evidence type="ECO:0000256" key="1">
    <source>
        <dbReference type="ARBA" id="ARBA00004141"/>
    </source>
</evidence>
<reference evidence="7 8" key="1">
    <citation type="submission" date="2013-11" db="EMBL/GenBank/DDBJ databases">
        <title>Genome sequencing of Stegodyphus mimosarum.</title>
        <authorList>
            <person name="Bechsgaard J."/>
        </authorList>
    </citation>
    <scope>NUCLEOTIDE SEQUENCE [LARGE SCALE GENOMIC DNA]</scope>
</reference>
<evidence type="ECO:0000313" key="7">
    <source>
        <dbReference type="EMBL" id="KFM70862.1"/>
    </source>
</evidence>
<dbReference type="GO" id="GO:0050613">
    <property type="term" value="F:Delta14-sterol reductase activity"/>
    <property type="evidence" value="ECO:0007669"/>
    <property type="project" value="TreeGrafter"/>
</dbReference>
<evidence type="ECO:0000256" key="6">
    <source>
        <dbReference type="SAM" id="Phobius"/>
    </source>
</evidence>
<keyword evidence="8" id="KW-1185">Reference proteome</keyword>
<accession>A0A087U0H3</accession>
<dbReference type="AlphaFoldDB" id="A0A087U0H3"/>
<keyword evidence="3 6" id="KW-0812">Transmembrane</keyword>
<feature type="transmembrane region" description="Helical" evidence="6">
    <location>
        <begin position="110"/>
        <end position="131"/>
    </location>
</feature>
<evidence type="ECO:0000256" key="4">
    <source>
        <dbReference type="ARBA" id="ARBA00022989"/>
    </source>
</evidence>
<dbReference type="GO" id="GO:0006695">
    <property type="term" value="P:cholesterol biosynthetic process"/>
    <property type="evidence" value="ECO:0007669"/>
    <property type="project" value="TreeGrafter"/>
</dbReference>
<evidence type="ECO:0000256" key="2">
    <source>
        <dbReference type="ARBA" id="ARBA00005402"/>
    </source>
</evidence>
<feature type="transmembrane region" description="Helical" evidence="6">
    <location>
        <begin position="28"/>
        <end position="48"/>
    </location>
</feature>
<dbReference type="Pfam" id="PF01222">
    <property type="entry name" value="ERG4_ERG24"/>
    <property type="match status" value="1"/>
</dbReference>
<dbReference type="Gene3D" id="1.20.120.1630">
    <property type="match status" value="1"/>
</dbReference>
<organism evidence="7 8">
    <name type="scientific">Stegodyphus mimosarum</name>
    <name type="common">African social velvet spider</name>
    <dbReference type="NCBI Taxonomy" id="407821"/>
    <lineage>
        <taxon>Eukaryota</taxon>
        <taxon>Metazoa</taxon>
        <taxon>Ecdysozoa</taxon>
        <taxon>Arthropoda</taxon>
        <taxon>Chelicerata</taxon>
        <taxon>Arachnida</taxon>
        <taxon>Araneae</taxon>
        <taxon>Araneomorphae</taxon>
        <taxon>Entelegynae</taxon>
        <taxon>Eresoidea</taxon>
        <taxon>Eresidae</taxon>
        <taxon>Stegodyphus</taxon>
    </lineage>
</organism>
<gene>
    <name evidence="7" type="ORF">X975_22859</name>
</gene>
<dbReference type="OMA" id="ANTIPHW"/>
<feature type="non-terminal residue" evidence="7">
    <location>
        <position position="161"/>
    </location>
</feature>
<dbReference type="PANTHER" id="PTHR21257">
    <property type="entry name" value="DELTA(14)-STEROL REDUCTASE"/>
    <property type="match status" value="1"/>
</dbReference>
<keyword evidence="4 6" id="KW-1133">Transmembrane helix</keyword>
<dbReference type="STRING" id="407821.A0A087U0H3"/>